<dbReference type="OrthoDB" id="212944at2157"/>
<dbReference type="EMBL" id="ALJD01000004">
    <property type="protein sequence ID" value="EJN59598.1"/>
    <property type="molecule type" value="Genomic_DNA"/>
</dbReference>
<accession>J3A2Q4</accession>
<evidence type="ECO:0000313" key="1">
    <source>
        <dbReference type="EMBL" id="EJN59598.1"/>
    </source>
</evidence>
<dbReference type="eggNOG" id="arCOG04757">
    <property type="taxonomic scope" value="Archaea"/>
</dbReference>
<dbReference type="RefSeq" id="WP_009366834.1">
    <property type="nucleotide sequence ID" value="NZ_ALJD01000004.1"/>
</dbReference>
<reference evidence="1 2" key="1">
    <citation type="journal article" date="2012" name="J. Bacteriol.">
        <title>Draft Genome Sequence of the Extremely Halophilic Archaeon Halogranum salarium B-1T.</title>
        <authorList>
            <person name="Kim K.K."/>
            <person name="Lee K.C."/>
            <person name="Lee J.S."/>
        </authorList>
    </citation>
    <scope>NUCLEOTIDE SEQUENCE [LARGE SCALE GENOMIC DNA]</scope>
    <source>
        <strain evidence="1 2">B-1</strain>
    </source>
</reference>
<organism evidence="1 2">
    <name type="scientific">Halogranum salarium B-1</name>
    <dbReference type="NCBI Taxonomy" id="1210908"/>
    <lineage>
        <taxon>Archaea</taxon>
        <taxon>Methanobacteriati</taxon>
        <taxon>Methanobacteriota</taxon>
        <taxon>Stenosarchaea group</taxon>
        <taxon>Halobacteria</taxon>
        <taxon>Halobacteriales</taxon>
        <taxon>Haloferacaceae</taxon>
    </lineage>
</organism>
<dbReference type="Pfam" id="PF19792">
    <property type="entry name" value="DUF6276"/>
    <property type="match status" value="1"/>
</dbReference>
<evidence type="ECO:0008006" key="3">
    <source>
        <dbReference type="Google" id="ProtNLM"/>
    </source>
</evidence>
<dbReference type="AlphaFoldDB" id="J3A2Q4"/>
<name>J3A2Q4_9EURY</name>
<proteinExistence type="predicted"/>
<protein>
    <recommendedName>
        <fullName evidence="3">Small CPxCG-related zinc finger protein</fullName>
    </recommendedName>
</protein>
<comment type="caution">
    <text evidence="1">The sequence shown here is derived from an EMBL/GenBank/DDBJ whole genome shotgun (WGS) entry which is preliminary data.</text>
</comment>
<evidence type="ECO:0000313" key="2">
    <source>
        <dbReference type="Proteomes" id="UP000007813"/>
    </source>
</evidence>
<dbReference type="InterPro" id="IPR046243">
    <property type="entry name" value="DUF6276"/>
</dbReference>
<sequence length="128" mass="13462">MHCTHCDVETVAFAVPPALRAHAPDESDAASICPQCLRVVSATEGPVDSSFDALGPSFPHGEAGVSMALLVGLLDSIALNRRAIEDVAAHAEQHGADVFLTLDRLAATTADPSLDLDRRLVQIHSVLD</sequence>
<gene>
    <name evidence="1" type="ORF">HSB1_17560</name>
</gene>
<dbReference type="Proteomes" id="UP000007813">
    <property type="component" value="Unassembled WGS sequence"/>
</dbReference>